<accession>A0ABY8UZ42</accession>
<gene>
    <name evidence="1" type="ORF">QNI29_03695</name>
</gene>
<dbReference type="RefSeq" id="WP_231418538.1">
    <property type="nucleotide sequence ID" value="NZ_CP126446.1"/>
</dbReference>
<protein>
    <submittedName>
        <fullName evidence="1">Replication-relaxation family protein</fullName>
    </submittedName>
</protein>
<proteinExistence type="predicted"/>
<evidence type="ECO:0000313" key="1">
    <source>
        <dbReference type="EMBL" id="WIF98767.1"/>
    </source>
</evidence>
<dbReference type="Pfam" id="PF13814">
    <property type="entry name" value="Replic_Relax"/>
    <property type="match status" value="1"/>
</dbReference>
<dbReference type="InterPro" id="IPR025855">
    <property type="entry name" value="Replic_Relax"/>
</dbReference>
<keyword evidence="2" id="KW-1185">Reference proteome</keyword>
<reference evidence="1 2" key="1">
    <citation type="submission" date="2023-05" db="EMBL/GenBank/DDBJ databases">
        <title>Comparative genomics reveals the evidence of polycyclic aromatic hydrocarbons degradation in moderately halophilic genus Pontibacillus.</title>
        <authorList>
            <person name="Yang H."/>
            <person name="Qian Z."/>
        </authorList>
    </citation>
    <scope>NUCLEOTIDE SEQUENCE [LARGE SCALE GENOMIC DNA]</scope>
    <source>
        <strain evidence="2">HN14</strain>
    </source>
</reference>
<name>A0ABY8UZ42_9BACI</name>
<organism evidence="1 2">
    <name type="scientific">Pontibacillus chungwhensis</name>
    <dbReference type="NCBI Taxonomy" id="265426"/>
    <lineage>
        <taxon>Bacteria</taxon>
        <taxon>Bacillati</taxon>
        <taxon>Bacillota</taxon>
        <taxon>Bacilli</taxon>
        <taxon>Bacillales</taxon>
        <taxon>Bacillaceae</taxon>
        <taxon>Pontibacillus</taxon>
    </lineage>
</organism>
<sequence length="207" mass="24063">MLKHLQRMEREEKILSNLDKLGIATRKQLQVINNLGGDRNANRILANMEDDGSIKSLRMDQKIYYVAHKGKEKIGSGKALKDKAHLAHTLMRNDLYIYLGTPKGWKNEASVDFPYNGEETTLVSDASFIKNHNHHFIEIDNTQTMKTNREKIDRYRVLFNLIKENYDSIPVLIWYTVSSRRQNALEDYCNQLKINSKVLSLKDLCYS</sequence>
<dbReference type="Proteomes" id="UP001236652">
    <property type="component" value="Chromosome"/>
</dbReference>
<dbReference type="EMBL" id="CP126446">
    <property type="protein sequence ID" value="WIF98767.1"/>
    <property type="molecule type" value="Genomic_DNA"/>
</dbReference>
<evidence type="ECO:0000313" key="2">
    <source>
        <dbReference type="Proteomes" id="UP001236652"/>
    </source>
</evidence>